<dbReference type="InterPro" id="IPR036291">
    <property type="entry name" value="NAD(P)-bd_dom_sf"/>
</dbReference>
<dbReference type="GO" id="GO:0016491">
    <property type="term" value="F:oxidoreductase activity"/>
    <property type="evidence" value="ECO:0007669"/>
    <property type="project" value="UniProtKB-KW"/>
</dbReference>
<evidence type="ECO:0000313" key="4">
    <source>
        <dbReference type="Proteomes" id="UP000247555"/>
    </source>
</evidence>
<dbReference type="RefSeq" id="WP_308418008.1">
    <property type="nucleotide sequence ID" value="NZ_QJKI01000009.1"/>
</dbReference>
<keyword evidence="2" id="KW-0560">Oxidoreductase</keyword>
<dbReference type="InterPro" id="IPR002347">
    <property type="entry name" value="SDR_fam"/>
</dbReference>
<dbReference type="Gene3D" id="3.40.50.720">
    <property type="entry name" value="NAD(P)-binding Rossmann-like Domain"/>
    <property type="match status" value="1"/>
</dbReference>
<evidence type="ECO:0000256" key="1">
    <source>
        <dbReference type="ARBA" id="ARBA00006484"/>
    </source>
</evidence>
<gene>
    <name evidence="3" type="ORF">DFR34_10975</name>
</gene>
<keyword evidence="4" id="KW-1185">Reference proteome</keyword>
<comment type="similarity">
    <text evidence="1">Belongs to the short-chain dehydrogenases/reductases (SDR) family.</text>
</comment>
<sequence>MDSPVALITGAARRIGAAIARTLHSQGWRVALHYRGSRQHADALAAELNQQRADSACCLPADLLDTAALPGLVAAAAARWGRLDALVNNASSFFPTPLGQISQADWDDLIGSNLKAPLFLAQAAAPHLAAQGGAIVGLIDIHAERPMPGHTVYNLAKAGHAQLIRALALELAPAIRVNGVAPGANVWPEGESVFDPAARAHILSQIPLQRVGEPEDLAKVVAFLLSPAAGYVTGQILAVDGGRSIVQ</sequence>
<dbReference type="PRINTS" id="PR00080">
    <property type="entry name" value="SDRFAMILY"/>
</dbReference>
<organism evidence="3 4">
    <name type="scientific">Rivihabitans pingtungensis</name>
    <dbReference type="NCBI Taxonomy" id="1054498"/>
    <lineage>
        <taxon>Bacteria</taxon>
        <taxon>Pseudomonadati</taxon>
        <taxon>Pseudomonadota</taxon>
        <taxon>Betaproteobacteria</taxon>
        <taxon>Neisseriales</taxon>
        <taxon>Aquaspirillaceae</taxon>
        <taxon>Rivihabitans</taxon>
    </lineage>
</organism>
<name>A0A318KM42_9NEIS</name>
<dbReference type="Pfam" id="PF13561">
    <property type="entry name" value="adh_short_C2"/>
    <property type="match status" value="1"/>
</dbReference>
<dbReference type="SUPFAM" id="SSF51735">
    <property type="entry name" value="NAD(P)-binding Rossmann-fold domains"/>
    <property type="match status" value="1"/>
</dbReference>
<comment type="caution">
    <text evidence="3">The sequence shown here is derived from an EMBL/GenBank/DDBJ whole genome shotgun (WGS) entry which is preliminary data.</text>
</comment>
<dbReference type="PANTHER" id="PTHR43639:SF1">
    <property type="entry name" value="SHORT-CHAIN DEHYDROGENASE_REDUCTASE FAMILY PROTEIN"/>
    <property type="match status" value="1"/>
</dbReference>
<dbReference type="EMBL" id="QJKI01000009">
    <property type="protein sequence ID" value="PXX78851.1"/>
    <property type="molecule type" value="Genomic_DNA"/>
</dbReference>
<reference evidence="3 4" key="1">
    <citation type="submission" date="2018-05" db="EMBL/GenBank/DDBJ databases">
        <title>Genomic Encyclopedia of Type Strains, Phase IV (KMG-IV): sequencing the most valuable type-strain genomes for metagenomic binning, comparative biology and taxonomic classification.</title>
        <authorList>
            <person name="Goeker M."/>
        </authorList>
    </citation>
    <scope>NUCLEOTIDE SEQUENCE [LARGE SCALE GENOMIC DNA]</scope>
    <source>
        <strain evidence="3 4">DSM 29661</strain>
    </source>
</reference>
<evidence type="ECO:0000313" key="3">
    <source>
        <dbReference type="EMBL" id="PXX78851.1"/>
    </source>
</evidence>
<dbReference type="PANTHER" id="PTHR43639">
    <property type="entry name" value="OXIDOREDUCTASE, SHORT-CHAIN DEHYDROGENASE/REDUCTASE FAMILY (AFU_ORTHOLOGUE AFUA_5G02870)"/>
    <property type="match status" value="1"/>
</dbReference>
<dbReference type="AlphaFoldDB" id="A0A318KM42"/>
<protein>
    <submittedName>
        <fullName evidence="3">Pteridine reductase</fullName>
    </submittedName>
</protein>
<dbReference type="Proteomes" id="UP000247555">
    <property type="component" value="Unassembled WGS sequence"/>
</dbReference>
<dbReference type="FunFam" id="3.40.50.720:FF:000084">
    <property type="entry name" value="Short-chain dehydrogenase reductase"/>
    <property type="match status" value="1"/>
</dbReference>
<proteinExistence type="inferred from homology"/>
<evidence type="ECO:0000256" key="2">
    <source>
        <dbReference type="ARBA" id="ARBA00023002"/>
    </source>
</evidence>
<dbReference type="PRINTS" id="PR00081">
    <property type="entry name" value="GDHRDH"/>
</dbReference>
<accession>A0A318KM42</accession>
<dbReference type="NCBIfam" id="NF006598">
    <property type="entry name" value="PRK09135.1"/>
    <property type="match status" value="1"/>
</dbReference>